<evidence type="ECO:0000313" key="2">
    <source>
        <dbReference type="EMBL" id="AXL95601.1"/>
    </source>
</evidence>
<proteinExistence type="evidence at transcript level"/>
<feature type="chain" id="PRO_5016658319" evidence="1">
    <location>
        <begin position="22"/>
        <end position="82"/>
    </location>
</feature>
<name>A0A346CJ52_CONER</name>
<evidence type="ECO:0000256" key="1">
    <source>
        <dbReference type="SAM" id="SignalP"/>
    </source>
</evidence>
<dbReference type="EMBL" id="MH360552">
    <property type="protein sequence ID" value="AXL95601.1"/>
    <property type="molecule type" value="mRNA"/>
</dbReference>
<organism evidence="2">
    <name type="scientific">Conus ermineus</name>
    <name type="common">Agate cone</name>
    <name type="synonym">Chelyconus ermineus</name>
    <dbReference type="NCBI Taxonomy" id="55423"/>
    <lineage>
        <taxon>Eukaryota</taxon>
        <taxon>Metazoa</taxon>
        <taxon>Spiralia</taxon>
        <taxon>Lophotrochozoa</taxon>
        <taxon>Mollusca</taxon>
        <taxon>Gastropoda</taxon>
        <taxon>Caenogastropoda</taxon>
        <taxon>Neogastropoda</taxon>
        <taxon>Conoidea</taxon>
        <taxon>Conidae</taxon>
        <taxon>Conus</taxon>
        <taxon>Chelyconus</taxon>
    </lineage>
</organism>
<protein>
    <submittedName>
        <fullName evidence="2">Conotoxin-like unassigned superfamily 11</fullName>
    </submittedName>
</protein>
<sequence>MEFRRLVTVGLLLTLVMSTDSAPVDQTETGKVSLRQDEGFPCNSGQCACVPKGQTSFECLTPPVNIALCRSYECKWESEWGK</sequence>
<accession>A0A346CJ52</accession>
<feature type="signal peptide" evidence="1">
    <location>
        <begin position="1"/>
        <end position="21"/>
    </location>
</feature>
<reference evidence="2" key="1">
    <citation type="journal article" date="2018" name="Genome Biol. Evol.">
        <title>Conotoxin diversity in Chelyconus ermineus (Born, 1778) and the convergent origin of piscivory in the Atlantic and Indo-Pacific cones.</title>
        <authorList>
            <person name="Abalde S."/>
            <person name="Tenorio M.J."/>
            <person name="Afonso C.M."/>
            <person name="Zardoya R."/>
        </authorList>
    </citation>
    <scope>NUCLEOTIDE SEQUENCE</scope>
    <source>
        <strain evidence="2">Cerm_264</strain>
    </source>
</reference>
<dbReference type="AlphaFoldDB" id="A0A346CJ52"/>
<keyword evidence="1" id="KW-0732">Signal</keyword>